<keyword evidence="4" id="KW-1134">Transmembrane beta strand</keyword>
<name>A0ABW6DEK7_9BACT</name>
<reference evidence="9 10" key="1">
    <citation type="submission" date="2024-03" db="EMBL/GenBank/DDBJ databases">
        <title>Aquirufa genome sequencing.</title>
        <authorList>
            <person name="Pitt A."/>
            <person name="Hahn M.W."/>
        </authorList>
    </citation>
    <scope>NUCLEOTIDE SEQUENCE [LARGE SCALE GENOMIC DNA]</scope>
    <source>
        <strain evidence="9 10">OSTEICH-129V</strain>
    </source>
</reference>
<keyword evidence="10" id="KW-1185">Reference proteome</keyword>
<evidence type="ECO:0000256" key="7">
    <source>
        <dbReference type="ARBA" id="ARBA00023237"/>
    </source>
</evidence>
<comment type="caution">
    <text evidence="9">The sequence shown here is derived from an EMBL/GenBank/DDBJ whole genome shotgun (WGS) entry which is preliminary data.</text>
</comment>
<proteinExistence type="inferred from homology"/>
<dbReference type="InterPro" id="IPR003423">
    <property type="entry name" value="OMP_efflux"/>
</dbReference>
<accession>A0ABW6DEK7</accession>
<evidence type="ECO:0000313" key="9">
    <source>
        <dbReference type="EMBL" id="MFD3394273.1"/>
    </source>
</evidence>
<evidence type="ECO:0000256" key="5">
    <source>
        <dbReference type="ARBA" id="ARBA00022692"/>
    </source>
</evidence>
<evidence type="ECO:0000256" key="6">
    <source>
        <dbReference type="ARBA" id="ARBA00023136"/>
    </source>
</evidence>
<dbReference type="Gene3D" id="1.20.1600.10">
    <property type="entry name" value="Outer membrane efflux proteins (OEP)"/>
    <property type="match status" value="1"/>
</dbReference>
<evidence type="ECO:0000256" key="2">
    <source>
        <dbReference type="ARBA" id="ARBA00007613"/>
    </source>
</evidence>
<dbReference type="EMBL" id="JBBKXZ010000002">
    <property type="protein sequence ID" value="MFD3394273.1"/>
    <property type="molecule type" value="Genomic_DNA"/>
</dbReference>
<evidence type="ECO:0000313" key="10">
    <source>
        <dbReference type="Proteomes" id="UP001598138"/>
    </source>
</evidence>
<dbReference type="InterPro" id="IPR051906">
    <property type="entry name" value="TolC-like"/>
</dbReference>
<sequence length="448" mass="49814">MIRLRKICAGLFLLGSLSAHAQSFTLKEAVDYAIVHHVQVKNSQIDLQNASAKINEIRAIGLPQVNAGLSYGNSLILQRVFIPANLFNPAAKPDELIAAKFGVTNSGQSSVSLSQLVFDGTYLLGLKASEVYKDLSVKSLTQSKQQVAENVTKAYYGILVNEKRLSILQLNVGRLDTLLKETKALNAQGFVEKIDVQRLEVQANNLRTELENIYRLQELSYSLLKFQMAYPIQEPLRLSETLEKIELSQSLLIDQDIPFNYGNRIEYSILKTQENLAELDLKSIKAGYMPRLVAGANYGYNAGANSFGDLVSRTWFDNATISFSLQIPIFDGFSKKYKAIQSANNLQKVRQSYDLLKSSIDLQRSQSAISLKNALESLKEQKANLDLANEISRVSRVKYTQGVGSNLEVLNAETSIKESQANYFTALYNALIAKVELAKSNGTLYSEQ</sequence>
<dbReference type="PANTHER" id="PTHR30026">
    <property type="entry name" value="OUTER MEMBRANE PROTEIN TOLC"/>
    <property type="match status" value="1"/>
</dbReference>
<protein>
    <submittedName>
        <fullName evidence="9">TolC family protein</fullName>
    </submittedName>
</protein>
<evidence type="ECO:0000256" key="1">
    <source>
        <dbReference type="ARBA" id="ARBA00004442"/>
    </source>
</evidence>
<comment type="subcellular location">
    <subcellularLocation>
        <location evidence="1">Cell outer membrane</location>
    </subcellularLocation>
</comment>
<gene>
    <name evidence="9" type="ORF">U0R10_06545</name>
</gene>
<evidence type="ECO:0000256" key="3">
    <source>
        <dbReference type="ARBA" id="ARBA00022448"/>
    </source>
</evidence>
<dbReference type="SUPFAM" id="SSF56954">
    <property type="entry name" value="Outer membrane efflux proteins (OEP)"/>
    <property type="match status" value="1"/>
</dbReference>
<feature type="chain" id="PRO_5047070352" evidence="8">
    <location>
        <begin position="22"/>
        <end position="448"/>
    </location>
</feature>
<keyword evidence="5" id="KW-0812">Transmembrane</keyword>
<comment type="similarity">
    <text evidence="2">Belongs to the outer membrane factor (OMF) (TC 1.B.17) family.</text>
</comment>
<dbReference type="PANTHER" id="PTHR30026:SF20">
    <property type="entry name" value="OUTER MEMBRANE PROTEIN TOLC"/>
    <property type="match status" value="1"/>
</dbReference>
<keyword evidence="7" id="KW-0998">Cell outer membrane</keyword>
<keyword evidence="6" id="KW-0472">Membrane</keyword>
<organism evidence="9 10">
    <name type="scientific">Aquirufa avitistagni</name>
    <dbReference type="NCBI Taxonomy" id="3104728"/>
    <lineage>
        <taxon>Bacteria</taxon>
        <taxon>Pseudomonadati</taxon>
        <taxon>Bacteroidota</taxon>
        <taxon>Cytophagia</taxon>
        <taxon>Cytophagales</taxon>
        <taxon>Flectobacillaceae</taxon>
        <taxon>Aquirufa</taxon>
    </lineage>
</organism>
<dbReference type="RefSeq" id="WP_377983156.1">
    <property type="nucleotide sequence ID" value="NZ_JBBKXZ010000002.1"/>
</dbReference>
<evidence type="ECO:0000256" key="4">
    <source>
        <dbReference type="ARBA" id="ARBA00022452"/>
    </source>
</evidence>
<dbReference type="Proteomes" id="UP001598138">
    <property type="component" value="Unassembled WGS sequence"/>
</dbReference>
<keyword evidence="8" id="KW-0732">Signal</keyword>
<evidence type="ECO:0000256" key="8">
    <source>
        <dbReference type="SAM" id="SignalP"/>
    </source>
</evidence>
<keyword evidence="3" id="KW-0813">Transport</keyword>
<dbReference type="Pfam" id="PF02321">
    <property type="entry name" value="OEP"/>
    <property type="match status" value="2"/>
</dbReference>
<feature type="signal peptide" evidence="8">
    <location>
        <begin position="1"/>
        <end position="21"/>
    </location>
</feature>